<evidence type="ECO:0000256" key="1">
    <source>
        <dbReference type="SAM" id="MobiDB-lite"/>
    </source>
</evidence>
<evidence type="ECO:0000256" key="2">
    <source>
        <dbReference type="SAM" id="SignalP"/>
    </source>
</evidence>
<protein>
    <submittedName>
        <fullName evidence="3">Efflux transporter periplasmic adaptor subunit</fullName>
    </submittedName>
</protein>
<proteinExistence type="predicted"/>
<comment type="caution">
    <text evidence="3">The sequence shown here is derived from an EMBL/GenBank/DDBJ whole genome shotgun (WGS) entry which is preliminary data.</text>
</comment>
<sequence>MAPRFALVVWLAWLAWPRASAPAYLSARVTRAGLEDAVLATGVLQHGIGSPRRSGVVTGRRGQRRGGDVG</sequence>
<accession>A0ABY6WIJ7</accession>
<organism evidence="3 4">
    <name type="scientific">Pandoraea pnomenusa</name>
    <dbReference type="NCBI Taxonomy" id="93220"/>
    <lineage>
        <taxon>Bacteria</taxon>
        <taxon>Pseudomonadati</taxon>
        <taxon>Pseudomonadota</taxon>
        <taxon>Betaproteobacteria</taxon>
        <taxon>Burkholderiales</taxon>
        <taxon>Burkholderiaceae</taxon>
        <taxon>Pandoraea</taxon>
    </lineage>
</organism>
<keyword evidence="4" id="KW-1185">Reference proteome</keyword>
<name>A0ABY6WIJ7_9BURK</name>
<feature type="chain" id="PRO_5045818847" evidence="2">
    <location>
        <begin position="22"/>
        <end position="70"/>
    </location>
</feature>
<gene>
    <name evidence="3" type="ORF">PPN31119_01922</name>
</gene>
<evidence type="ECO:0000313" key="3">
    <source>
        <dbReference type="EMBL" id="VVE65544.1"/>
    </source>
</evidence>
<keyword evidence="2" id="KW-0732">Signal</keyword>
<feature type="signal peptide" evidence="2">
    <location>
        <begin position="1"/>
        <end position="21"/>
    </location>
</feature>
<dbReference type="Proteomes" id="UP000361468">
    <property type="component" value="Unassembled WGS sequence"/>
</dbReference>
<reference evidence="3 4" key="1">
    <citation type="submission" date="2019-08" db="EMBL/GenBank/DDBJ databases">
        <authorList>
            <person name="Peeters C."/>
        </authorList>
    </citation>
    <scope>NUCLEOTIDE SEQUENCE [LARGE SCALE GENOMIC DNA]</scope>
    <source>
        <strain evidence="3 4">LMG 31119</strain>
    </source>
</reference>
<feature type="region of interest" description="Disordered" evidence="1">
    <location>
        <begin position="48"/>
        <end position="70"/>
    </location>
</feature>
<evidence type="ECO:0000313" key="4">
    <source>
        <dbReference type="Proteomes" id="UP000361468"/>
    </source>
</evidence>
<dbReference type="EMBL" id="CABPSO010000004">
    <property type="protein sequence ID" value="VVE65544.1"/>
    <property type="molecule type" value="Genomic_DNA"/>
</dbReference>